<dbReference type="HOGENOM" id="CLU_014655_0_2_11"/>
<keyword evidence="4" id="KW-1185">Reference proteome</keyword>
<dbReference type="Proteomes" id="UP000018291">
    <property type="component" value="Unassembled WGS sequence"/>
</dbReference>
<proteinExistence type="predicted"/>
<protein>
    <submittedName>
        <fullName evidence="3">Beta-lactamase domain protein</fullName>
    </submittedName>
</protein>
<dbReference type="AlphaFoldDB" id="R4Z7Q8"/>
<evidence type="ECO:0000256" key="1">
    <source>
        <dbReference type="SAM" id="MobiDB-lite"/>
    </source>
</evidence>
<dbReference type="Pfam" id="PF14863">
    <property type="entry name" value="Alkyl_sulf_dimr"/>
    <property type="match status" value="1"/>
</dbReference>
<dbReference type="InterPro" id="IPR052195">
    <property type="entry name" value="Bact_Alkyl/Aryl-Sulfatase"/>
</dbReference>
<evidence type="ECO:0000313" key="3">
    <source>
        <dbReference type="EMBL" id="CCM65932.1"/>
    </source>
</evidence>
<dbReference type="Gene3D" id="3.60.15.10">
    <property type="entry name" value="Ribonuclease Z/Hydroxyacylglutathione hydrolase-like"/>
    <property type="match status" value="1"/>
</dbReference>
<dbReference type="Gene3D" id="1.25.40.880">
    <property type="entry name" value="Alkyl sulfatase, dimerisation domain"/>
    <property type="match status" value="1"/>
</dbReference>
<accession>R4Z7Q8</accession>
<evidence type="ECO:0000313" key="4">
    <source>
        <dbReference type="Proteomes" id="UP000018291"/>
    </source>
</evidence>
<sequence>MSEHPIELSTRIIDTGATDAPNRVTNELSELVDGVALVESFSHSIAVDSGDGLAVFDTSGVFTGQAVTEALRAWSTDPVDTIVYTHGHADHVGGSGALLADGRARGHRTPTVIGHEAVPQRMARYERTNGWNLAINARQFGGIGPKAGLGVGGNARFLPEDVAWPTLTYAEATTVRVGDRSFELHHDRGETDDHSWAWFPGERMLLPGDLFIWVFPNAGNPQKVQRYADEWAVALRKMAALRPELFLPAHGLPIAGADRIAMVLDEAATVLEYLVGAVLDRMNAGLELEQIVEEVKVPAEVLEKPYLTPTYDEPEFVVRNIWRRFGGWWDGNAASLKPPTRAAVGVELLALAGGAAPVVERAKALAGEGDFRLACELVELVSRALPDDADVHEVRAELYLGRRDRELSLMSKGIFAAAARSSQHAAGAKVERGGTRSTAGLHLSGGG</sequence>
<dbReference type="PANTHER" id="PTHR43223">
    <property type="entry name" value="ALKYL/ARYL-SULFATASE"/>
    <property type="match status" value="1"/>
</dbReference>
<dbReference type="Pfam" id="PF00753">
    <property type="entry name" value="Lactamase_B"/>
    <property type="match status" value="1"/>
</dbReference>
<comment type="caution">
    <text evidence="3">The sequence shown here is derived from an EMBL/GenBank/DDBJ whole genome shotgun (WGS) entry which is preliminary data.</text>
</comment>
<dbReference type="PANTHER" id="PTHR43223:SF2">
    <property type="entry name" value="METALLO-BETA-LACTAMASE DOMAIN-CONTAINING PROTEIN"/>
    <property type="match status" value="1"/>
</dbReference>
<feature type="domain" description="Metallo-beta-lactamase" evidence="2">
    <location>
        <begin position="41"/>
        <end position="250"/>
    </location>
</feature>
<dbReference type="InterPro" id="IPR001279">
    <property type="entry name" value="Metallo-B-lactamas"/>
</dbReference>
<reference evidence="3 4" key="1">
    <citation type="journal article" date="2013" name="ISME J.">
        <title>Metabolic model for the filamentous 'Candidatus Microthrix parvicella' based on genomic and metagenomic analyses.</title>
        <authorList>
            <person name="Jon McIlroy S."/>
            <person name="Kristiansen R."/>
            <person name="Albertsen M."/>
            <person name="Michael Karst S."/>
            <person name="Rossetti S."/>
            <person name="Lund Nielsen J."/>
            <person name="Tandoi V."/>
            <person name="James Seviour R."/>
            <person name="Nielsen P.H."/>
        </authorList>
    </citation>
    <scope>NUCLEOTIDE SEQUENCE [LARGE SCALE GENOMIC DNA]</scope>
    <source>
        <strain evidence="3 4">RN1</strain>
    </source>
</reference>
<gene>
    <name evidence="3" type="ORF">BN381_90003</name>
</gene>
<dbReference type="OrthoDB" id="420651at2"/>
<dbReference type="InterPro" id="IPR036866">
    <property type="entry name" value="RibonucZ/Hydroxyglut_hydro"/>
</dbReference>
<organism evidence="3 4">
    <name type="scientific">Candidatus Neomicrothrix parvicella RN1</name>
    <dbReference type="NCBI Taxonomy" id="1229780"/>
    <lineage>
        <taxon>Bacteria</taxon>
        <taxon>Bacillati</taxon>
        <taxon>Actinomycetota</taxon>
        <taxon>Acidimicrobiia</taxon>
        <taxon>Acidimicrobiales</taxon>
        <taxon>Microthrixaceae</taxon>
        <taxon>Candidatus Neomicrothrix</taxon>
    </lineage>
</organism>
<dbReference type="GO" id="GO:0046983">
    <property type="term" value="F:protein dimerization activity"/>
    <property type="evidence" value="ECO:0007669"/>
    <property type="project" value="InterPro"/>
</dbReference>
<dbReference type="InterPro" id="IPR029228">
    <property type="entry name" value="Alkyl_sulf_dimr"/>
</dbReference>
<dbReference type="eggNOG" id="COG2015">
    <property type="taxonomic scope" value="Bacteria"/>
</dbReference>
<dbReference type="EMBL" id="CANL01000087">
    <property type="protein sequence ID" value="CCM65932.1"/>
    <property type="molecule type" value="Genomic_DNA"/>
</dbReference>
<feature type="region of interest" description="Disordered" evidence="1">
    <location>
        <begin position="426"/>
        <end position="447"/>
    </location>
</feature>
<dbReference type="InterPro" id="IPR038536">
    <property type="entry name" value="Alkyl/aryl-sulf_dimr_sf"/>
</dbReference>
<dbReference type="STRING" id="1229780.BN381_90003"/>
<dbReference type="SUPFAM" id="SSF56281">
    <property type="entry name" value="Metallo-hydrolase/oxidoreductase"/>
    <property type="match status" value="1"/>
</dbReference>
<dbReference type="SMART" id="SM00849">
    <property type="entry name" value="Lactamase_B"/>
    <property type="match status" value="1"/>
</dbReference>
<name>R4Z7Q8_9ACTN</name>
<dbReference type="RefSeq" id="WP_012231350.1">
    <property type="nucleotide sequence ID" value="NZ_HG422565.1"/>
</dbReference>
<evidence type="ECO:0000259" key="2">
    <source>
        <dbReference type="SMART" id="SM00849"/>
    </source>
</evidence>